<keyword evidence="3" id="KW-1185">Reference proteome</keyword>
<feature type="transmembrane region" description="Helical" evidence="1">
    <location>
        <begin position="15"/>
        <end position="36"/>
    </location>
</feature>
<proteinExistence type="predicted"/>
<evidence type="ECO:0000256" key="1">
    <source>
        <dbReference type="SAM" id="Phobius"/>
    </source>
</evidence>
<accession>A0ABT7HK04</accession>
<dbReference type="EMBL" id="JASSPP010000007">
    <property type="protein sequence ID" value="MDK9580859.1"/>
    <property type="molecule type" value="Genomic_DNA"/>
</dbReference>
<reference evidence="2 3" key="1">
    <citation type="submission" date="2023-06" db="EMBL/GenBank/DDBJ databases">
        <title>Antibody response to the Sneathia vaginalis cytopathogenic toxin A during pregnancy.</title>
        <authorList>
            <person name="Mccoy Z.T."/>
            <person name="Serrano M.G."/>
            <person name="Spaine K."/>
            <person name="Edwards D.J."/>
            <person name="Buck G.A."/>
            <person name="Jefferson K."/>
        </authorList>
    </citation>
    <scope>NUCLEOTIDE SEQUENCE [LARGE SCALE GENOMIC DNA]</scope>
    <source>
        <strain evidence="2 3">CCUG 42621</strain>
    </source>
</reference>
<dbReference type="Proteomes" id="UP001225134">
    <property type="component" value="Unassembled WGS sequence"/>
</dbReference>
<keyword evidence="1" id="KW-0812">Transmembrane</keyword>
<gene>
    <name evidence="2" type="ORF">QQA45_04930</name>
</gene>
<keyword evidence="1" id="KW-1133">Transmembrane helix</keyword>
<protein>
    <submittedName>
        <fullName evidence="2">Uncharacterized protein</fullName>
    </submittedName>
</protein>
<name>A0ABT7HK04_9FUSO</name>
<evidence type="ECO:0000313" key="3">
    <source>
        <dbReference type="Proteomes" id="UP001225134"/>
    </source>
</evidence>
<dbReference type="RefSeq" id="WP_285153110.1">
    <property type="nucleotide sequence ID" value="NZ_JASSPP010000007.1"/>
</dbReference>
<comment type="caution">
    <text evidence="2">The sequence shown here is derived from an EMBL/GenBank/DDBJ whole genome shotgun (WGS) entry which is preliminary data.</text>
</comment>
<keyword evidence="1" id="KW-0472">Membrane</keyword>
<sequence length="189" mass="22263">MTPEATITIIENKGIAMVICGLVIFLTYKYFAGVLMNSNETNKEILETLNKINNFLVNGYCRDEDLNLLIKLRGRYVILEYKWIIVKYILNNHIKENIETIKLELRNYIDSSANRTLELLSKKASTKEIQEELKIINMTLYSINEIIIPIFENMAEEKMTYEDRLCVIRTIETHFNKIESEFLTKFNYD</sequence>
<evidence type="ECO:0000313" key="2">
    <source>
        <dbReference type="EMBL" id="MDK9580859.1"/>
    </source>
</evidence>
<organism evidence="2 3">
    <name type="scientific">Sneathia sanguinegens</name>
    <dbReference type="NCBI Taxonomy" id="40543"/>
    <lineage>
        <taxon>Bacteria</taxon>
        <taxon>Fusobacteriati</taxon>
        <taxon>Fusobacteriota</taxon>
        <taxon>Fusobacteriia</taxon>
        <taxon>Fusobacteriales</taxon>
        <taxon>Leptotrichiaceae</taxon>
        <taxon>Sneathia</taxon>
    </lineage>
</organism>